<proteinExistence type="predicted"/>
<dbReference type="Proteomes" id="UP000696931">
    <property type="component" value="Unassembled WGS sequence"/>
</dbReference>
<keyword evidence="1" id="KW-0812">Transmembrane</keyword>
<keyword evidence="1" id="KW-0472">Membrane</keyword>
<gene>
    <name evidence="2" type="ORF">HZA61_07615</name>
</gene>
<organism evidence="2 3">
    <name type="scientific">Eiseniibacteriota bacterium</name>
    <dbReference type="NCBI Taxonomy" id="2212470"/>
    <lineage>
        <taxon>Bacteria</taxon>
        <taxon>Candidatus Eiseniibacteriota</taxon>
    </lineage>
</organism>
<name>A0A933SB90_UNCEI</name>
<keyword evidence="1" id="KW-1133">Transmembrane helix</keyword>
<evidence type="ECO:0000313" key="3">
    <source>
        <dbReference type="Proteomes" id="UP000696931"/>
    </source>
</evidence>
<evidence type="ECO:0000313" key="2">
    <source>
        <dbReference type="EMBL" id="MBI5169337.1"/>
    </source>
</evidence>
<accession>A0A933SB90</accession>
<protein>
    <submittedName>
        <fullName evidence="2">Uncharacterized protein</fullName>
    </submittedName>
</protein>
<dbReference type="AlphaFoldDB" id="A0A933SB90"/>
<reference evidence="2" key="1">
    <citation type="submission" date="2020-07" db="EMBL/GenBank/DDBJ databases">
        <title>Huge and variable diversity of episymbiotic CPR bacteria and DPANN archaea in groundwater ecosystems.</title>
        <authorList>
            <person name="He C.Y."/>
            <person name="Keren R."/>
            <person name="Whittaker M."/>
            <person name="Farag I.F."/>
            <person name="Doudna J."/>
            <person name="Cate J.H.D."/>
            <person name="Banfield J.F."/>
        </authorList>
    </citation>
    <scope>NUCLEOTIDE SEQUENCE</scope>
    <source>
        <strain evidence="2">NC_groundwater_1813_Pr3_B-0.1um_71_17</strain>
    </source>
</reference>
<dbReference type="EMBL" id="JACRIW010000048">
    <property type="protein sequence ID" value="MBI5169337.1"/>
    <property type="molecule type" value="Genomic_DNA"/>
</dbReference>
<feature type="transmembrane region" description="Helical" evidence="1">
    <location>
        <begin position="12"/>
        <end position="31"/>
    </location>
</feature>
<sequence length="280" mass="30423">MALSALERIDRRWIFLVVGLLVLVPLLWPIGLPVVPTTPVRQYHDAIAAIPDGSTVLMSCDYDPASTPELAPMTETSLRQLWDKRCKVVVTVLWNGGAAVVDQSIEKVADEYRARGVPLVDGVDYVNLGYKSGNEAVMVLMGQGIASAFPRDQRGRVTTQLPIMRTVTDYSSFPMLVNISAGYPGTKEWVQQVNSRFHLPMVSGCTAVSAPEFFPYLQSGQLRGLLGGMAGAAEYEVLRKERGAATSGMDAQSMAHLFIALCIVAGNVVHWTRRRAGASA</sequence>
<comment type="caution">
    <text evidence="2">The sequence shown here is derived from an EMBL/GenBank/DDBJ whole genome shotgun (WGS) entry which is preliminary data.</text>
</comment>
<evidence type="ECO:0000256" key="1">
    <source>
        <dbReference type="SAM" id="Phobius"/>
    </source>
</evidence>